<dbReference type="EMBL" id="JABAYA010000335">
    <property type="protein sequence ID" value="KAF7720916.1"/>
    <property type="molecule type" value="Genomic_DNA"/>
</dbReference>
<dbReference type="SUPFAM" id="SSF53335">
    <property type="entry name" value="S-adenosyl-L-methionine-dependent methyltransferases"/>
    <property type="match status" value="1"/>
</dbReference>
<feature type="domain" description="Methyltransferase" evidence="1">
    <location>
        <begin position="97"/>
        <end position="227"/>
    </location>
</feature>
<dbReference type="Pfam" id="PF13847">
    <property type="entry name" value="Methyltransf_31"/>
    <property type="match status" value="1"/>
</dbReference>
<organism evidence="2 3">
    <name type="scientific">Apophysomyces ossiformis</name>
    <dbReference type="NCBI Taxonomy" id="679940"/>
    <lineage>
        <taxon>Eukaryota</taxon>
        <taxon>Fungi</taxon>
        <taxon>Fungi incertae sedis</taxon>
        <taxon>Mucoromycota</taxon>
        <taxon>Mucoromycotina</taxon>
        <taxon>Mucoromycetes</taxon>
        <taxon>Mucorales</taxon>
        <taxon>Mucorineae</taxon>
        <taxon>Mucoraceae</taxon>
        <taxon>Apophysomyces</taxon>
    </lineage>
</organism>
<dbReference type="Proteomes" id="UP000605846">
    <property type="component" value="Unassembled WGS sequence"/>
</dbReference>
<dbReference type="CDD" id="cd02440">
    <property type="entry name" value="AdoMet_MTases"/>
    <property type="match status" value="1"/>
</dbReference>
<dbReference type="GO" id="GO:0008168">
    <property type="term" value="F:methyltransferase activity"/>
    <property type="evidence" value="ECO:0007669"/>
    <property type="project" value="TreeGrafter"/>
</dbReference>
<evidence type="ECO:0000313" key="2">
    <source>
        <dbReference type="EMBL" id="KAF7720916.1"/>
    </source>
</evidence>
<proteinExistence type="predicted"/>
<dbReference type="PANTHER" id="PTHR43591:SF24">
    <property type="entry name" value="2-METHOXY-6-POLYPRENYL-1,4-BENZOQUINOL METHYLASE, MITOCHONDRIAL"/>
    <property type="match status" value="1"/>
</dbReference>
<reference evidence="2" key="1">
    <citation type="submission" date="2020-01" db="EMBL/GenBank/DDBJ databases">
        <title>Genome Sequencing of Three Apophysomyces-Like Fungal Strains Confirms a Novel Fungal Genus in the Mucoromycota with divergent Burkholderia-like Endosymbiotic Bacteria.</title>
        <authorList>
            <person name="Stajich J.E."/>
            <person name="Macias A.M."/>
            <person name="Carter-House D."/>
            <person name="Lovett B."/>
            <person name="Kasson L.R."/>
            <person name="Berry K."/>
            <person name="Grigoriev I."/>
            <person name="Chang Y."/>
            <person name="Spatafora J."/>
            <person name="Kasson M.T."/>
        </authorList>
    </citation>
    <scope>NUCLEOTIDE SEQUENCE</scope>
    <source>
        <strain evidence="2">NRRL A-21654</strain>
    </source>
</reference>
<protein>
    <recommendedName>
        <fullName evidence="1">Methyltransferase domain-containing protein</fullName>
    </recommendedName>
</protein>
<accession>A0A8H7BK18</accession>
<dbReference type="Gene3D" id="3.40.50.150">
    <property type="entry name" value="Vaccinia Virus protein VP39"/>
    <property type="match status" value="1"/>
</dbReference>
<comment type="caution">
    <text evidence="2">The sequence shown here is derived from an EMBL/GenBank/DDBJ whole genome shotgun (WGS) entry which is preliminary data.</text>
</comment>
<sequence>MIDGRKYQTINTKYCLPVDEIEQDRLINTHYMLKHCFGSNYSAPIEGLLSHRILTCTSNSSYNSNSDASSVKSSSCFSSSTCCSLSSAWGRHTVPPRVLDLCCGSGTWVLDMATEFPHAEVYGVDFVPIYPTAIKPANAFFCKSNVLQSLPFSDSFFDYVHMRLVYNCFSNSDRKILMLSVWQFILEEIKRVLKPGGYIELREINPIIQNPGPTASTFFASFVKDMKRFHNVDVMWSAGLEQALSCFGPTTSAQVSVALGKEGALGESMQRSIKDTMESYRRFFVRSKRLGPNEYDKILEIILEEGQNHESYFTYHTCWARKPLLSSELVLG</sequence>
<evidence type="ECO:0000313" key="3">
    <source>
        <dbReference type="Proteomes" id="UP000605846"/>
    </source>
</evidence>
<evidence type="ECO:0000259" key="1">
    <source>
        <dbReference type="Pfam" id="PF13847"/>
    </source>
</evidence>
<keyword evidence="3" id="KW-1185">Reference proteome</keyword>
<dbReference type="InterPro" id="IPR025714">
    <property type="entry name" value="Methyltranfer_dom"/>
</dbReference>
<dbReference type="AlphaFoldDB" id="A0A8H7BK18"/>
<dbReference type="OrthoDB" id="2013972at2759"/>
<name>A0A8H7BK18_9FUNG</name>
<dbReference type="InterPro" id="IPR029063">
    <property type="entry name" value="SAM-dependent_MTases_sf"/>
</dbReference>
<gene>
    <name evidence="2" type="ORF">EC973_005776</name>
</gene>
<dbReference type="PANTHER" id="PTHR43591">
    <property type="entry name" value="METHYLTRANSFERASE"/>
    <property type="match status" value="1"/>
</dbReference>